<dbReference type="EMBL" id="FQUV01000001">
    <property type="protein sequence ID" value="SHE48030.1"/>
    <property type="molecule type" value="Genomic_DNA"/>
</dbReference>
<evidence type="ECO:0000256" key="17">
    <source>
        <dbReference type="ARBA" id="ARBA00048623"/>
    </source>
</evidence>
<dbReference type="EC" id="2.7.8.26" evidence="5 19"/>
<feature type="transmembrane region" description="Helical" evidence="19">
    <location>
        <begin position="67"/>
        <end position="86"/>
    </location>
</feature>
<sequence>MDKSDTAPAKAEDIWVALGLLTRLPLPQRNWDGTRGAAKAAWAYPVAGLVVGLLACTFGAVLTRFGLPAGMTAAAILLALSLLTGAMHEDGLADAADGLWGGNTPERRLHIMKDSHIGAYGVIALITGFALRWSALTALLSAGWLWTPVLVAAITSRAAMAYVMDALPNARNSGLSSLTGRPGKPATRIAAGITAVAVLLGFGFSGLWLLVVATLTLFLCATLARYKIGGQTGDILGATQQATEITVLGTICVLLL</sequence>
<feature type="transmembrane region" description="Helical" evidence="19">
    <location>
        <begin position="145"/>
        <end position="164"/>
    </location>
</feature>
<evidence type="ECO:0000256" key="16">
    <source>
        <dbReference type="ARBA" id="ARBA00032853"/>
    </source>
</evidence>
<dbReference type="AlphaFoldDB" id="A0A1M4TU69"/>
<dbReference type="GO" id="GO:0051073">
    <property type="term" value="F:adenosylcobinamide-GDP ribazoletransferase activity"/>
    <property type="evidence" value="ECO:0007669"/>
    <property type="project" value="UniProtKB-UniRule"/>
</dbReference>
<evidence type="ECO:0000256" key="5">
    <source>
        <dbReference type="ARBA" id="ARBA00013200"/>
    </source>
</evidence>
<keyword evidence="7 19" id="KW-1003">Cell membrane</keyword>
<dbReference type="GO" id="GO:0009236">
    <property type="term" value="P:cobalamin biosynthetic process"/>
    <property type="evidence" value="ECO:0007669"/>
    <property type="project" value="UniProtKB-UniRule"/>
</dbReference>
<protein>
    <recommendedName>
        <fullName evidence="6 19">Adenosylcobinamide-GDP ribazoletransferase</fullName>
        <ecNumber evidence="5 19">2.7.8.26</ecNumber>
    </recommendedName>
    <alternativeName>
        <fullName evidence="16 19">Cobalamin synthase</fullName>
    </alternativeName>
    <alternativeName>
        <fullName evidence="15 19">Cobalamin-5'-phosphate synthase</fullName>
    </alternativeName>
</protein>
<evidence type="ECO:0000256" key="11">
    <source>
        <dbReference type="ARBA" id="ARBA00022842"/>
    </source>
</evidence>
<evidence type="ECO:0000256" key="9">
    <source>
        <dbReference type="ARBA" id="ARBA00022679"/>
    </source>
</evidence>
<dbReference type="NCBIfam" id="TIGR00317">
    <property type="entry name" value="cobS"/>
    <property type="match status" value="1"/>
</dbReference>
<comment type="similarity">
    <text evidence="4 19">Belongs to the CobS family.</text>
</comment>
<evidence type="ECO:0000256" key="2">
    <source>
        <dbReference type="ARBA" id="ARBA00004651"/>
    </source>
</evidence>
<evidence type="ECO:0000256" key="1">
    <source>
        <dbReference type="ARBA" id="ARBA00001946"/>
    </source>
</evidence>
<keyword evidence="13 19" id="KW-0472">Membrane</keyword>
<evidence type="ECO:0000256" key="7">
    <source>
        <dbReference type="ARBA" id="ARBA00022475"/>
    </source>
</evidence>
<evidence type="ECO:0000256" key="18">
    <source>
        <dbReference type="ARBA" id="ARBA00049504"/>
    </source>
</evidence>
<accession>A0A1M4TU69</accession>
<evidence type="ECO:0000256" key="6">
    <source>
        <dbReference type="ARBA" id="ARBA00015850"/>
    </source>
</evidence>
<keyword evidence="11 19" id="KW-0460">Magnesium</keyword>
<comment type="catalytic activity">
    <reaction evidence="18 19">
        <text>alpha-ribazole 5'-phosphate + adenosylcob(III)inamide-GDP = adenosylcob(III)alamin 5'-phosphate + GMP + H(+)</text>
        <dbReference type="Rhea" id="RHEA:23560"/>
        <dbReference type="ChEBI" id="CHEBI:15378"/>
        <dbReference type="ChEBI" id="CHEBI:57918"/>
        <dbReference type="ChEBI" id="CHEBI:58115"/>
        <dbReference type="ChEBI" id="CHEBI:60487"/>
        <dbReference type="ChEBI" id="CHEBI:60493"/>
        <dbReference type="EC" id="2.7.8.26"/>
    </reaction>
</comment>
<keyword evidence="21" id="KW-1185">Reference proteome</keyword>
<dbReference type="InterPro" id="IPR003805">
    <property type="entry name" value="CobS"/>
</dbReference>
<dbReference type="RefSeq" id="WP_073140122.1">
    <property type="nucleotide sequence ID" value="NZ_FQUV01000001.1"/>
</dbReference>
<keyword evidence="8 19" id="KW-0169">Cobalamin biosynthesis</keyword>
<evidence type="ECO:0000256" key="8">
    <source>
        <dbReference type="ARBA" id="ARBA00022573"/>
    </source>
</evidence>
<dbReference type="Proteomes" id="UP000184144">
    <property type="component" value="Unassembled WGS sequence"/>
</dbReference>
<dbReference type="UniPathway" id="UPA00148">
    <property type="reaction ID" value="UER00238"/>
</dbReference>
<evidence type="ECO:0000256" key="19">
    <source>
        <dbReference type="HAMAP-Rule" id="MF_00719"/>
    </source>
</evidence>
<evidence type="ECO:0000256" key="10">
    <source>
        <dbReference type="ARBA" id="ARBA00022692"/>
    </source>
</evidence>
<dbReference type="HAMAP" id="MF_00719">
    <property type="entry name" value="CobS"/>
    <property type="match status" value="1"/>
</dbReference>
<feature type="transmembrane region" description="Helical" evidence="19">
    <location>
        <begin position="41"/>
        <end position="61"/>
    </location>
</feature>
<evidence type="ECO:0000313" key="21">
    <source>
        <dbReference type="Proteomes" id="UP000184144"/>
    </source>
</evidence>
<evidence type="ECO:0000256" key="13">
    <source>
        <dbReference type="ARBA" id="ARBA00023136"/>
    </source>
</evidence>
<evidence type="ECO:0000256" key="4">
    <source>
        <dbReference type="ARBA" id="ARBA00010561"/>
    </source>
</evidence>
<evidence type="ECO:0000313" key="20">
    <source>
        <dbReference type="EMBL" id="SHE48030.1"/>
    </source>
</evidence>
<evidence type="ECO:0000256" key="12">
    <source>
        <dbReference type="ARBA" id="ARBA00022989"/>
    </source>
</evidence>
<keyword evidence="12 19" id="KW-1133">Transmembrane helix</keyword>
<dbReference type="STRING" id="1486859.SAMN05444273_101542"/>
<dbReference type="PANTHER" id="PTHR34148">
    <property type="entry name" value="ADENOSYLCOBINAMIDE-GDP RIBAZOLETRANSFERASE"/>
    <property type="match status" value="1"/>
</dbReference>
<dbReference type="GO" id="GO:0005886">
    <property type="term" value="C:plasma membrane"/>
    <property type="evidence" value="ECO:0007669"/>
    <property type="project" value="UniProtKB-SubCell"/>
</dbReference>
<comment type="pathway">
    <text evidence="3 19">Cofactor biosynthesis; adenosylcobalamin biosynthesis; adenosylcobalamin from cob(II)yrinate a,c-diamide: step 7/7.</text>
</comment>
<reference evidence="21" key="1">
    <citation type="submission" date="2016-11" db="EMBL/GenBank/DDBJ databases">
        <authorList>
            <person name="Varghese N."/>
            <person name="Submissions S."/>
        </authorList>
    </citation>
    <scope>NUCLEOTIDE SEQUENCE [LARGE SCALE GENOMIC DNA]</scope>
    <source>
        <strain evidence="21">DSM 100566</strain>
    </source>
</reference>
<name>A0A1M4TU69_9RHOB</name>
<proteinExistence type="inferred from homology"/>
<keyword evidence="10 19" id="KW-0812">Transmembrane</keyword>
<evidence type="ECO:0000256" key="3">
    <source>
        <dbReference type="ARBA" id="ARBA00004663"/>
    </source>
</evidence>
<dbReference type="Pfam" id="PF02654">
    <property type="entry name" value="CobS"/>
    <property type="match status" value="1"/>
</dbReference>
<comment type="function">
    <text evidence="14 19">Joins adenosylcobinamide-GDP and alpha-ribazole to generate adenosylcobalamin (Ado-cobalamin). Also synthesizes adenosylcobalamin 5'-phosphate from adenosylcobinamide-GDP and alpha-ribazole 5'-phosphate.</text>
</comment>
<organism evidence="20 21">
    <name type="scientific">Litoreibacter ascidiaceicola</name>
    <dbReference type="NCBI Taxonomy" id="1486859"/>
    <lineage>
        <taxon>Bacteria</taxon>
        <taxon>Pseudomonadati</taxon>
        <taxon>Pseudomonadota</taxon>
        <taxon>Alphaproteobacteria</taxon>
        <taxon>Rhodobacterales</taxon>
        <taxon>Roseobacteraceae</taxon>
        <taxon>Litoreibacter</taxon>
    </lineage>
</organism>
<dbReference type="PANTHER" id="PTHR34148:SF1">
    <property type="entry name" value="ADENOSYLCOBINAMIDE-GDP RIBAZOLETRANSFERASE"/>
    <property type="match status" value="1"/>
</dbReference>
<comment type="cofactor">
    <cofactor evidence="1 19">
        <name>Mg(2+)</name>
        <dbReference type="ChEBI" id="CHEBI:18420"/>
    </cofactor>
</comment>
<evidence type="ECO:0000256" key="14">
    <source>
        <dbReference type="ARBA" id="ARBA00025228"/>
    </source>
</evidence>
<dbReference type="OrthoDB" id="9794626at2"/>
<evidence type="ECO:0000256" key="15">
    <source>
        <dbReference type="ARBA" id="ARBA00032605"/>
    </source>
</evidence>
<feature type="transmembrane region" description="Helical" evidence="19">
    <location>
        <begin position="117"/>
        <end position="139"/>
    </location>
</feature>
<feature type="transmembrane region" description="Helical" evidence="19">
    <location>
        <begin position="185"/>
        <end position="202"/>
    </location>
</feature>
<gene>
    <name evidence="19" type="primary">cobS</name>
    <name evidence="20" type="ORF">SAMN05444273_101542</name>
</gene>
<keyword evidence="9 19" id="KW-0808">Transferase</keyword>
<dbReference type="GO" id="GO:0008818">
    <property type="term" value="F:cobalamin 5'-phosphate synthase activity"/>
    <property type="evidence" value="ECO:0007669"/>
    <property type="project" value="UniProtKB-UniRule"/>
</dbReference>
<comment type="catalytic activity">
    <reaction evidence="17 19">
        <text>alpha-ribazole + adenosylcob(III)inamide-GDP = adenosylcob(III)alamin + GMP + H(+)</text>
        <dbReference type="Rhea" id="RHEA:16049"/>
        <dbReference type="ChEBI" id="CHEBI:10329"/>
        <dbReference type="ChEBI" id="CHEBI:15378"/>
        <dbReference type="ChEBI" id="CHEBI:18408"/>
        <dbReference type="ChEBI" id="CHEBI:58115"/>
        <dbReference type="ChEBI" id="CHEBI:60487"/>
        <dbReference type="EC" id="2.7.8.26"/>
    </reaction>
</comment>
<comment type="subcellular location">
    <subcellularLocation>
        <location evidence="2 19">Cell membrane</location>
        <topology evidence="2 19">Multi-pass membrane protein</topology>
    </subcellularLocation>
</comment>